<proteinExistence type="predicted"/>
<dbReference type="Proteomes" id="UP000800082">
    <property type="component" value="Unassembled WGS sequence"/>
</dbReference>
<dbReference type="EMBL" id="ML978956">
    <property type="protein sequence ID" value="KAF1934382.1"/>
    <property type="molecule type" value="Genomic_DNA"/>
</dbReference>
<dbReference type="OrthoDB" id="2958217at2759"/>
<dbReference type="PANTHER" id="PTHR33112">
    <property type="entry name" value="DOMAIN PROTEIN, PUTATIVE-RELATED"/>
    <property type="match status" value="1"/>
</dbReference>
<dbReference type="GeneID" id="54348359"/>
<dbReference type="RefSeq" id="XP_033454630.1">
    <property type="nucleotide sequence ID" value="XM_033590691.1"/>
</dbReference>
<protein>
    <recommendedName>
        <fullName evidence="1">Heterokaryon incompatibility domain-containing protein</fullName>
    </recommendedName>
</protein>
<dbReference type="PANTHER" id="PTHR33112:SF16">
    <property type="entry name" value="HETEROKARYON INCOMPATIBILITY DOMAIN-CONTAINING PROTEIN"/>
    <property type="match status" value="1"/>
</dbReference>
<sequence>MIPTTTRTNLEESKRSRALLNHIDGVTIPKTIRDAVLFVQQLGRRYLWVDILCIIQDAPEEEMNMMLIQCLYL</sequence>
<dbReference type="AlphaFoldDB" id="A0A6A5S2P2"/>
<dbReference type="Pfam" id="PF06985">
    <property type="entry name" value="HET"/>
    <property type="match status" value="1"/>
</dbReference>
<dbReference type="InterPro" id="IPR010730">
    <property type="entry name" value="HET"/>
</dbReference>
<evidence type="ECO:0000259" key="1">
    <source>
        <dbReference type="Pfam" id="PF06985"/>
    </source>
</evidence>
<keyword evidence="3" id="KW-1185">Reference proteome</keyword>
<name>A0A6A5S2P2_9PLEO</name>
<reference evidence="2" key="1">
    <citation type="journal article" date="2020" name="Stud. Mycol.">
        <title>101 Dothideomycetes genomes: a test case for predicting lifestyles and emergence of pathogens.</title>
        <authorList>
            <person name="Haridas S."/>
            <person name="Albert R."/>
            <person name="Binder M."/>
            <person name="Bloem J."/>
            <person name="Labutti K."/>
            <person name="Salamov A."/>
            <person name="Andreopoulos B."/>
            <person name="Baker S."/>
            <person name="Barry K."/>
            <person name="Bills G."/>
            <person name="Bluhm B."/>
            <person name="Cannon C."/>
            <person name="Castanera R."/>
            <person name="Culley D."/>
            <person name="Daum C."/>
            <person name="Ezra D."/>
            <person name="Gonzalez J."/>
            <person name="Henrissat B."/>
            <person name="Kuo A."/>
            <person name="Liang C."/>
            <person name="Lipzen A."/>
            <person name="Lutzoni F."/>
            <person name="Magnuson J."/>
            <person name="Mondo S."/>
            <person name="Nolan M."/>
            <person name="Ohm R."/>
            <person name="Pangilinan J."/>
            <person name="Park H.-J."/>
            <person name="Ramirez L."/>
            <person name="Alfaro M."/>
            <person name="Sun H."/>
            <person name="Tritt A."/>
            <person name="Yoshinaga Y."/>
            <person name="Zwiers L.-H."/>
            <person name="Turgeon B."/>
            <person name="Goodwin S."/>
            <person name="Spatafora J."/>
            <person name="Crous P."/>
            <person name="Grigoriev I."/>
        </authorList>
    </citation>
    <scope>NUCLEOTIDE SEQUENCE</scope>
    <source>
        <strain evidence="2">CBS 183.55</strain>
    </source>
</reference>
<evidence type="ECO:0000313" key="3">
    <source>
        <dbReference type="Proteomes" id="UP000800082"/>
    </source>
</evidence>
<gene>
    <name evidence="2" type="ORF">M421DRAFT_415415</name>
</gene>
<evidence type="ECO:0000313" key="2">
    <source>
        <dbReference type="EMBL" id="KAF1934382.1"/>
    </source>
</evidence>
<organism evidence="2 3">
    <name type="scientific">Didymella exigua CBS 183.55</name>
    <dbReference type="NCBI Taxonomy" id="1150837"/>
    <lineage>
        <taxon>Eukaryota</taxon>
        <taxon>Fungi</taxon>
        <taxon>Dikarya</taxon>
        <taxon>Ascomycota</taxon>
        <taxon>Pezizomycotina</taxon>
        <taxon>Dothideomycetes</taxon>
        <taxon>Pleosporomycetidae</taxon>
        <taxon>Pleosporales</taxon>
        <taxon>Pleosporineae</taxon>
        <taxon>Didymellaceae</taxon>
        <taxon>Didymella</taxon>
    </lineage>
</organism>
<feature type="domain" description="Heterokaryon incompatibility" evidence="1">
    <location>
        <begin position="12"/>
        <end position="65"/>
    </location>
</feature>
<accession>A0A6A5S2P2</accession>